<evidence type="ECO:0000313" key="6">
    <source>
        <dbReference type="EMBL" id="MBH1939446.1"/>
    </source>
</evidence>
<evidence type="ECO:0000256" key="4">
    <source>
        <dbReference type="ARBA" id="ARBA00023316"/>
    </source>
</evidence>
<reference evidence="6" key="1">
    <citation type="submission" date="2020-12" db="EMBL/GenBank/DDBJ databases">
        <title>M. sibirica DSM 26468T genome.</title>
        <authorList>
            <person name="Thieme N."/>
            <person name="Rettenmaier R."/>
            <person name="Zverlov V."/>
            <person name="Liebl W."/>
        </authorList>
    </citation>
    <scope>NUCLEOTIDE SEQUENCE</scope>
    <source>
        <strain evidence="6">DSM 26468</strain>
    </source>
</reference>
<keyword evidence="7" id="KW-1185">Reference proteome</keyword>
<dbReference type="GO" id="GO:0008745">
    <property type="term" value="F:N-acetylmuramoyl-L-alanine amidase activity"/>
    <property type="evidence" value="ECO:0007669"/>
    <property type="project" value="UniProtKB-EC"/>
</dbReference>
<dbReference type="PANTHER" id="PTHR30417">
    <property type="entry name" value="N-ACETYLMURAMOYL-L-ALANINE AMIDASE AMID"/>
    <property type="match status" value="1"/>
</dbReference>
<keyword evidence="3" id="KW-0378">Hydrolase</keyword>
<comment type="catalytic activity">
    <reaction evidence="1">
        <text>Hydrolyzes the link between N-acetylmuramoyl residues and L-amino acid residues in certain cell-wall glycopeptides.</text>
        <dbReference type="EC" id="3.5.1.28"/>
    </reaction>
</comment>
<evidence type="ECO:0000259" key="5">
    <source>
        <dbReference type="SMART" id="SM00644"/>
    </source>
</evidence>
<dbReference type="InterPro" id="IPR051206">
    <property type="entry name" value="NAMLAA_amidase_2"/>
</dbReference>
<evidence type="ECO:0000256" key="1">
    <source>
        <dbReference type="ARBA" id="ARBA00001561"/>
    </source>
</evidence>
<sequence>MVILVITLMIAIFTVSALVIGKLLISLFNNTGHKTEAVTVTLSNGTVVSKQYLTPNRYSRPQTKLKKVNGIVIHYTANPGTSASANRNYFEGLARKKTTSASSHYIIGLEGEIIQCIPLTEIAYASNERNKDTISIECCHPDETGRFNEETYKSLVALAAVLYKEFNLGEEDIIRHYDVSGKLCPLYYVENETEWEKLKKDIMDEIIKMNEDKQNNI</sequence>
<dbReference type="InterPro" id="IPR036505">
    <property type="entry name" value="Amidase/PGRP_sf"/>
</dbReference>
<dbReference type="CDD" id="cd06583">
    <property type="entry name" value="PGRP"/>
    <property type="match status" value="1"/>
</dbReference>
<dbReference type="Pfam" id="PF01510">
    <property type="entry name" value="Amidase_2"/>
    <property type="match status" value="1"/>
</dbReference>
<dbReference type="EC" id="3.5.1.28" evidence="2"/>
<accession>A0A8J7HA01</accession>
<dbReference type="Proteomes" id="UP000623269">
    <property type="component" value="Unassembled WGS sequence"/>
</dbReference>
<dbReference type="GO" id="GO:0009253">
    <property type="term" value="P:peptidoglycan catabolic process"/>
    <property type="evidence" value="ECO:0007669"/>
    <property type="project" value="InterPro"/>
</dbReference>
<evidence type="ECO:0000313" key="7">
    <source>
        <dbReference type="Proteomes" id="UP000623269"/>
    </source>
</evidence>
<dbReference type="GO" id="GO:0071555">
    <property type="term" value="P:cell wall organization"/>
    <property type="evidence" value="ECO:0007669"/>
    <property type="project" value="UniProtKB-KW"/>
</dbReference>
<keyword evidence="4" id="KW-0961">Cell wall biogenesis/degradation</keyword>
<evidence type="ECO:0000256" key="2">
    <source>
        <dbReference type="ARBA" id="ARBA00011901"/>
    </source>
</evidence>
<gene>
    <name evidence="6" type="ORF">I5677_00900</name>
</gene>
<dbReference type="SUPFAM" id="SSF55846">
    <property type="entry name" value="N-acetylmuramoyl-L-alanine amidase-like"/>
    <property type="match status" value="1"/>
</dbReference>
<evidence type="ECO:0000256" key="3">
    <source>
        <dbReference type="ARBA" id="ARBA00022801"/>
    </source>
</evidence>
<dbReference type="InterPro" id="IPR002502">
    <property type="entry name" value="Amidase_domain"/>
</dbReference>
<organism evidence="6 7">
    <name type="scientific">Mobilitalea sibirica</name>
    <dbReference type="NCBI Taxonomy" id="1462919"/>
    <lineage>
        <taxon>Bacteria</taxon>
        <taxon>Bacillati</taxon>
        <taxon>Bacillota</taxon>
        <taxon>Clostridia</taxon>
        <taxon>Lachnospirales</taxon>
        <taxon>Lachnospiraceae</taxon>
        <taxon>Mobilitalea</taxon>
    </lineage>
</organism>
<dbReference type="Gene3D" id="3.40.80.10">
    <property type="entry name" value="Peptidoglycan recognition protein-like"/>
    <property type="match status" value="1"/>
</dbReference>
<protein>
    <recommendedName>
        <fullName evidence="2">N-acetylmuramoyl-L-alanine amidase</fullName>
        <ecNumber evidence="2">3.5.1.28</ecNumber>
    </recommendedName>
</protein>
<name>A0A8J7HA01_9FIRM</name>
<feature type="domain" description="N-acetylmuramoyl-L-alanine amidase" evidence="5">
    <location>
        <begin position="58"/>
        <end position="186"/>
    </location>
</feature>
<dbReference type="PANTHER" id="PTHR30417:SF1">
    <property type="entry name" value="N-ACETYLMURAMOYL-L-ALANINE AMIDASE AMID"/>
    <property type="match status" value="1"/>
</dbReference>
<dbReference type="GO" id="GO:0009254">
    <property type="term" value="P:peptidoglycan turnover"/>
    <property type="evidence" value="ECO:0007669"/>
    <property type="project" value="TreeGrafter"/>
</dbReference>
<comment type="caution">
    <text evidence="6">The sequence shown here is derived from an EMBL/GenBank/DDBJ whole genome shotgun (WGS) entry which is preliminary data.</text>
</comment>
<dbReference type="EMBL" id="JAEAGR010000001">
    <property type="protein sequence ID" value="MBH1939446.1"/>
    <property type="molecule type" value="Genomic_DNA"/>
</dbReference>
<dbReference type="AlphaFoldDB" id="A0A8J7HA01"/>
<dbReference type="SMART" id="SM00644">
    <property type="entry name" value="Ami_2"/>
    <property type="match status" value="1"/>
</dbReference>
<proteinExistence type="predicted"/>